<dbReference type="Proteomes" id="UP000282184">
    <property type="component" value="Unassembled WGS sequence"/>
</dbReference>
<dbReference type="OrthoDB" id="9806726at2"/>
<comment type="function">
    <text evidence="5">Part of the ABC transporter complex HmuTUV involved in hemin import. Responsible for energy coupling to the transport system.</text>
</comment>
<dbReference type="PANTHER" id="PTHR42794:SF1">
    <property type="entry name" value="HEMIN IMPORT ATP-BINDING PROTEIN HMUV"/>
    <property type="match status" value="1"/>
</dbReference>
<name>A0A3S0K325_9BACT</name>
<dbReference type="PROSITE" id="PS50893">
    <property type="entry name" value="ABC_TRANSPORTER_2"/>
    <property type="match status" value="1"/>
</dbReference>
<evidence type="ECO:0000256" key="1">
    <source>
        <dbReference type="ARBA" id="ARBA00022448"/>
    </source>
</evidence>
<keyword evidence="8" id="KW-1185">Reference proteome</keyword>
<evidence type="ECO:0000256" key="4">
    <source>
        <dbReference type="ARBA" id="ARBA00022967"/>
    </source>
</evidence>
<dbReference type="AlphaFoldDB" id="A0A3S0K325"/>
<dbReference type="PANTHER" id="PTHR42794">
    <property type="entry name" value="HEMIN IMPORT ATP-BINDING PROTEIN HMUV"/>
    <property type="match status" value="1"/>
</dbReference>
<dbReference type="GO" id="GO:0016887">
    <property type="term" value="F:ATP hydrolysis activity"/>
    <property type="evidence" value="ECO:0007669"/>
    <property type="project" value="InterPro"/>
</dbReference>
<keyword evidence="3 7" id="KW-0067">ATP-binding</keyword>
<keyword evidence="4" id="KW-1278">Translocase</keyword>
<protein>
    <submittedName>
        <fullName evidence="7">ABC transporter ATP-binding protein</fullName>
    </submittedName>
</protein>
<evidence type="ECO:0000256" key="5">
    <source>
        <dbReference type="ARBA" id="ARBA00037066"/>
    </source>
</evidence>
<dbReference type="InterPro" id="IPR003593">
    <property type="entry name" value="AAA+_ATPase"/>
</dbReference>
<evidence type="ECO:0000313" key="8">
    <source>
        <dbReference type="Proteomes" id="UP000282184"/>
    </source>
</evidence>
<evidence type="ECO:0000256" key="2">
    <source>
        <dbReference type="ARBA" id="ARBA00022741"/>
    </source>
</evidence>
<sequence length="251" mass="28264">MTQIPSTKHQALSTNNLVAGYERRVLLRNLFLSVPHGAFVAIVGHNGAGKTTLFRVLTGQLPYQGTVVVAGRELRTVRRPAVEGLLAHLPQRNVVAFPIEVRELVVMGRFRQHRSLLAGYTAADYQLADQALHEVGAAHLARRDFTQLSGGEQQLVWLAQLRLQDAALWLLDEPTQQLDIYYRRRVFGLLRRWGQELHRTILCITHDLEQLPELPGYLLNLSAPEPALQPLSRETVDAARAWLEDEASLHN</sequence>
<dbReference type="SUPFAM" id="SSF52540">
    <property type="entry name" value="P-loop containing nucleoside triphosphate hydrolases"/>
    <property type="match status" value="1"/>
</dbReference>
<proteinExistence type="predicted"/>
<dbReference type="Gene3D" id="3.40.50.300">
    <property type="entry name" value="P-loop containing nucleotide triphosphate hydrolases"/>
    <property type="match status" value="1"/>
</dbReference>
<dbReference type="SMART" id="SM00382">
    <property type="entry name" value="AAA"/>
    <property type="match status" value="1"/>
</dbReference>
<dbReference type="Pfam" id="PF00005">
    <property type="entry name" value="ABC_tran"/>
    <property type="match status" value="1"/>
</dbReference>
<evidence type="ECO:0000259" key="6">
    <source>
        <dbReference type="PROSITE" id="PS50893"/>
    </source>
</evidence>
<evidence type="ECO:0000313" key="7">
    <source>
        <dbReference type="EMBL" id="RTQ47209.1"/>
    </source>
</evidence>
<dbReference type="InterPro" id="IPR027417">
    <property type="entry name" value="P-loop_NTPase"/>
</dbReference>
<reference evidence="7 8" key="1">
    <citation type="submission" date="2018-12" db="EMBL/GenBank/DDBJ databases">
        <title>Hymenobacter gummosus sp. nov., isolated from a spring.</title>
        <authorList>
            <person name="Nie L."/>
        </authorList>
    </citation>
    <scope>NUCLEOTIDE SEQUENCE [LARGE SCALE GENOMIC DNA]</scope>
    <source>
        <strain evidence="7 8">KCTC 52166</strain>
    </source>
</reference>
<organism evidence="7 8">
    <name type="scientific">Hymenobacter gummosus</name>
    <dbReference type="NCBI Taxonomy" id="1776032"/>
    <lineage>
        <taxon>Bacteria</taxon>
        <taxon>Pseudomonadati</taxon>
        <taxon>Bacteroidota</taxon>
        <taxon>Cytophagia</taxon>
        <taxon>Cytophagales</taxon>
        <taxon>Hymenobacteraceae</taxon>
        <taxon>Hymenobacter</taxon>
    </lineage>
</organism>
<dbReference type="EMBL" id="RXOF01000013">
    <property type="protein sequence ID" value="RTQ47209.1"/>
    <property type="molecule type" value="Genomic_DNA"/>
</dbReference>
<dbReference type="GO" id="GO:0005524">
    <property type="term" value="F:ATP binding"/>
    <property type="evidence" value="ECO:0007669"/>
    <property type="project" value="UniProtKB-KW"/>
</dbReference>
<accession>A0A3S0K325</accession>
<feature type="domain" description="ABC transporter" evidence="6">
    <location>
        <begin position="12"/>
        <end position="248"/>
    </location>
</feature>
<evidence type="ECO:0000256" key="3">
    <source>
        <dbReference type="ARBA" id="ARBA00022840"/>
    </source>
</evidence>
<comment type="caution">
    <text evidence="7">The sequence shown here is derived from an EMBL/GenBank/DDBJ whole genome shotgun (WGS) entry which is preliminary data.</text>
</comment>
<keyword evidence="2" id="KW-0547">Nucleotide-binding</keyword>
<keyword evidence="1" id="KW-0813">Transport</keyword>
<dbReference type="InterPro" id="IPR003439">
    <property type="entry name" value="ABC_transporter-like_ATP-bd"/>
</dbReference>
<gene>
    <name evidence="7" type="ORF">EJV47_20155</name>
</gene>
<dbReference type="RefSeq" id="WP_126695007.1">
    <property type="nucleotide sequence ID" value="NZ_RXOF01000013.1"/>
</dbReference>